<dbReference type="FunFam" id="1.10.1520.10:FF:000001">
    <property type="entry name" value="Ribonuclease 3"/>
    <property type="match status" value="1"/>
</dbReference>
<dbReference type="PANTHER" id="PTHR11207:SF0">
    <property type="entry name" value="RIBONUCLEASE 3"/>
    <property type="match status" value="1"/>
</dbReference>
<comment type="cofactor">
    <cofactor evidence="9">
        <name>Mg(2+)</name>
        <dbReference type="ChEBI" id="CHEBI:18420"/>
    </cofactor>
</comment>
<dbReference type="KEGG" id="trc:DYE49_01350"/>
<protein>
    <recommendedName>
        <fullName evidence="9">Ribonuclease 3</fullName>
        <ecNumber evidence="9">3.1.26.3</ecNumber>
    </recommendedName>
    <alternativeName>
        <fullName evidence="9">Ribonuclease III</fullName>
        <shortName evidence="9">RNase III</shortName>
    </alternativeName>
</protein>
<keyword evidence="5 9" id="KW-0540">Nuclease</keyword>
<dbReference type="Proteomes" id="UP000593591">
    <property type="component" value="Chromosome"/>
</dbReference>
<dbReference type="GO" id="GO:0010468">
    <property type="term" value="P:regulation of gene expression"/>
    <property type="evidence" value="ECO:0007669"/>
    <property type="project" value="TreeGrafter"/>
</dbReference>
<dbReference type="GO" id="GO:0004525">
    <property type="term" value="F:ribonuclease III activity"/>
    <property type="evidence" value="ECO:0007669"/>
    <property type="project" value="UniProtKB-UniRule"/>
</dbReference>
<keyword evidence="9" id="KW-0699">rRNA-binding</keyword>
<evidence type="ECO:0000256" key="2">
    <source>
        <dbReference type="ARBA" id="ARBA00010183"/>
    </source>
</evidence>
<evidence type="ECO:0000313" key="12">
    <source>
        <dbReference type="EMBL" id="QOS39169.1"/>
    </source>
</evidence>
<dbReference type="GO" id="GO:0003725">
    <property type="term" value="F:double-stranded RNA binding"/>
    <property type="evidence" value="ECO:0007669"/>
    <property type="project" value="TreeGrafter"/>
</dbReference>
<organism evidence="12 13">
    <name type="scientific">Treponema rectale</name>
    <dbReference type="NCBI Taxonomy" id="744512"/>
    <lineage>
        <taxon>Bacteria</taxon>
        <taxon>Pseudomonadati</taxon>
        <taxon>Spirochaetota</taxon>
        <taxon>Spirochaetia</taxon>
        <taxon>Spirochaetales</taxon>
        <taxon>Treponemataceae</taxon>
        <taxon>Treponema</taxon>
    </lineage>
</organism>
<comment type="similarity">
    <text evidence="2">Belongs to the ribonuclease III family.</text>
</comment>
<feature type="active site" evidence="9">
    <location>
        <position position="121"/>
    </location>
</feature>
<dbReference type="SMART" id="SM00535">
    <property type="entry name" value="RIBOc"/>
    <property type="match status" value="1"/>
</dbReference>
<keyword evidence="9" id="KW-0819">tRNA processing</keyword>
<dbReference type="SUPFAM" id="SSF54768">
    <property type="entry name" value="dsRNA-binding domain-like"/>
    <property type="match status" value="1"/>
</dbReference>
<feature type="domain" description="DRBM" evidence="10">
    <location>
        <begin position="159"/>
        <end position="226"/>
    </location>
</feature>
<dbReference type="GO" id="GO:0019843">
    <property type="term" value="F:rRNA binding"/>
    <property type="evidence" value="ECO:0007669"/>
    <property type="project" value="UniProtKB-KW"/>
</dbReference>
<keyword evidence="4 9" id="KW-0507">mRNA processing</keyword>
<comment type="subunit">
    <text evidence="9">Homodimer.</text>
</comment>
<evidence type="ECO:0000313" key="13">
    <source>
        <dbReference type="Proteomes" id="UP000593591"/>
    </source>
</evidence>
<dbReference type="GO" id="GO:0008033">
    <property type="term" value="P:tRNA processing"/>
    <property type="evidence" value="ECO:0007669"/>
    <property type="project" value="UniProtKB-KW"/>
</dbReference>
<keyword evidence="9" id="KW-0963">Cytoplasm</keyword>
<sequence length="227" mass="25498">MINGLEEIFQRFDITPHDVSIYEQAFTHASYTNEHKDCPSYDRLEFLGDSLLDMIVGDLVYQANPSGNSGILSKMRSALVGGQTLTHLSEEVYGFDKLVRYSQGEKDNTKFHKHIDEDVFESFIAAVYLDQGYDFVRLLLIKIYSPLLDEAIDVSNKRDSKSRLQEMLKGAVIQYVVIKQENLNSENVCFTVEARYGDVSLGIGKGHNTKEAEINAASDALSKKVGN</sequence>
<keyword evidence="7 9" id="KW-0378">Hydrolase</keyword>
<name>A0A7M1XI27_9SPIR</name>
<dbReference type="Pfam" id="PF00035">
    <property type="entry name" value="dsrm"/>
    <property type="match status" value="1"/>
</dbReference>
<accession>A0A7M1XI27</accession>
<dbReference type="GO" id="GO:0006397">
    <property type="term" value="P:mRNA processing"/>
    <property type="evidence" value="ECO:0007669"/>
    <property type="project" value="UniProtKB-UniRule"/>
</dbReference>
<evidence type="ECO:0000256" key="6">
    <source>
        <dbReference type="ARBA" id="ARBA00022759"/>
    </source>
</evidence>
<proteinExistence type="inferred from homology"/>
<feature type="binding site" evidence="9">
    <location>
        <position position="45"/>
    </location>
    <ligand>
        <name>Mg(2+)</name>
        <dbReference type="ChEBI" id="CHEBI:18420"/>
    </ligand>
</feature>
<feature type="active site" evidence="9">
    <location>
        <position position="49"/>
    </location>
</feature>
<dbReference type="CDD" id="cd10845">
    <property type="entry name" value="DSRM_RNAse_III_family"/>
    <property type="match status" value="1"/>
</dbReference>
<comment type="subcellular location">
    <subcellularLocation>
        <location evidence="9">Cytoplasm</location>
    </subcellularLocation>
</comment>
<gene>
    <name evidence="9 12" type="primary">rnc</name>
    <name evidence="12" type="ORF">DYE49_01350</name>
</gene>
<dbReference type="GO" id="GO:0006364">
    <property type="term" value="P:rRNA processing"/>
    <property type="evidence" value="ECO:0007669"/>
    <property type="project" value="UniProtKB-UniRule"/>
</dbReference>
<dbReference type="SMART" id="SM00358">
    <property type="entry name" value="DSRM"/>
    <property type="match status" value="1"/>
</dbReference>
<evidence type="ECO:0000259" key="11">
    <source>
        <dbReference type="PROSITE" id="PS50142"/>
    </source>
</evidence>
<evidence type="ECO:0000256" key="3">
    <source>
        <dbReference type="ARBA" id="ARBA00022552"/>
    </source>
</evidence>
<dbReference type="Pfam" id="PF14622">
    <property type="entry name" value="Ribonucleas_3_3"/>
    <property type="match status" value="1"/>
</dbReference>
<dbReference type="PROSITE" id="PS00517">
    <property type="entry name" value="RNASE_3_1"/>
    <property type="match status" value="1"/>
</dbReference>
<dbReference type="PROSITE" id="PS50142">
    <property type="entry name" value="RNASE_3_2"/>
    <property type="match status" value="1"/>
</dbReference>
<dbReference type="PANTHER" id="PTHR11207">
    <property type="entry name" value="RIBONUCLEASE III"/>
    <property type="match status" value="1"/>
</dbReference>
<dbReference type="InterPro" id="IPR014720">
    <property type="entry name" value="dsRBD_dom"/>
</dbReference>
<comment type="catalytic activity">
    <reaction evidence="1 9">
        <text>Endonucleolytic cleavage to 5'-phosphomonoester.</text>
        <dbReference type="EC" id="3.1.26.3"/>
    </reaction>
</comment>
<dbReference type="SUPFAM" id="SSF69065">
    <property type="entry name" value="RNase III domain-like"/>
    <property type="match status" value="1"/>
</dbReference>
<dbReference type="CDD" id="cd00593">
    <property type="entry name" value="RIBOc"/>
    <property type="match status" value="1"/>
</dbReference>
<feature type="domain" description="RNase III" evidence="11">
    <location>
        <begin position="5"/>
        <end position="132"/>
    </location>
</feature>
<evidence type="ECO:0000256" key="7">
    <source>
        <dbReference type="ARBA" id="ARBA00022801"/>
    </source>
</evidence>
<feature type="binding site" evidence="9">
    <location>
        <position position="121"/>
    </location>
    <ligand>
        <name>Mg(2+)</name>
        <dbReference type="ChEBI" id="CHEBI:18420"/>
    </ligand>
</feature>
<dbReference type="GO" id="GO:0005737">
    <property type="term" value="C:cytoplasm"/>
    <property type="evidence" value="ECO:0007669"/>
    <property type="project" value="UniProtKB-SubCell"/>
</dbReference>
<keyword evidence="9" id="KW-0460">Magnesium</keyword>
<evidence type="ECO:0000256" key="1">
    <source>
        <dbReference type="ARBA" id="ARBA00000109"/>
    </source>
</evidence>
<dbReference type="InterPro" id="IPR000999">
    <property type="entry name" value="RNase_III_dom"/>
</dbReference>
<dbReference type="Gene3D" id="1.10.1520.10">
    <property type="entry name" value="Ribonuclease III domain"/>
    <property type="match status" value="1"/>
</dbReference>
<dbReference type="Gene3D" id="3.30.160.20">
    <property type="match status" value="1"/>
</dbReference>
<evidence type="ECO:0000256" key="5">
    <source>
        <dbReference type="ARBA" id="ARBA00022722"/>
    </source>
</evidence>
<keyword evidence="3 9" id="KW-0698">rRNA processing</keyword>
<evidence type="ECO:0000259" key="10">
    <source>
        <dbReference type="PROSITE" id="PS50137"/>
    </source>
</evidence>
<dbReference type="GO" id="GO:0046872">
    <property type="term" value="F:metal ion binding"/>
    <property type="evidence" value="ECO:0007669"/>
    <property type="project" value="UniProtKB-KW"/>
</dbReference>
<dbReference type="PROSITE" id="PS50137">
    <property type="entry name" value="DS_RBD"/>
    <property type="match status" value="1"/>
</dbReference>
<comment type="function">
    <text evidence="9">Digests double-stranded RNA. Involved in the processing of primary rRNA transcript to yield the immediate precursors to the large and small rRNAs (23S and 16S). Processes some mRNAs, and tRNAs when they are encoded in the rRNA operon. Processes pre-crRNA and tracrRNA of type II CRISPR loci if present in the organism.</text>
</comment>
<dbReference type="EMBL" id="CP031517">
    <property type="protein sequence ID" value="QOS39169.1"/>
    <property type="molecule type" value="Genomic_DNA"/>
</dbReference>
<dbReference type="InterPro" id="IPR011907">
    <property type="entry name" value="RNase_III"/>
</dbReference>
<keyword evidence="8 9" id="KW-0694">RNA-binding</keyword>
<dbReference type="NCBIfam" id="TIGR02191">
    <property type="entry name" value="RNaseIII"/>
    <property type="match status" value="1"/>
</dbReference>
<dbReference type="EC" id="3.1.26.3" evidence="9"/>
<evidence type="ECO:0000256" key="8">
    <source>
        <dbReference type="ARBA" id="ARBA00022884"/>
    </source>
</evidence>
<dbReference type="AlphaFoldDB" id="A0A7M1XI27"/>
<evidence type="ECO:0000256" key="9">
    <source>
        <dbReference type="HAMAP-Rule" id="MF_00104"/>
    </source>
</evidence>
<keyword evidence="9" id="KW-0479">Metal-binding</keyword>
<evidence type="ECO:0000256" key="4">
    <source>
        <dbReference type="ARBA" id="ARBA00022664"/>
    </source>
</evidence>
<reference evidence="12 13" key="1">
    <citation type="submission" date="2018-08" db="EMBL/GenBank/DDBJ databases">
        <title>The first complete genome of Treponema rectale (CHPAT), a commensal spirochete of the bovine rectum.</title>
        <authorList>
            <person name="Staton G.J."/>
            <person name="Clegg S.R."/>
            <person name="Carter S.D."/>
            <person name="Radford A.D."/>
            <person name="Darby A."/>
            <person name="Hall N."/>
            <person name="Birtles R.J."/>
            <person name="Evans N.J."/>
        </authorList>
    </citation>
    <scope>NUCLEOTIDE SEQUENCE [LARGE SCALE GENOMIC DNA]</scope>
    <source>
        <strain evidence="12 13">CHPA</strain>
    </source>
</reference>
<dbReference type="HAMAP" id="MF_00104">
    <property type="entry name" value="RNase_III"/>
    <property type="match status" value="1"/>
</dbReference>
<keyword evidence="6 9" id="KW-0255">Endonuclease</keyword>
<dbReference type="InterPro" id="IPR036389">
    <property type="entry name" value="RNase_III_sf"/>
</dbReference>
<feature type="binding site" evidence="9">
    <location>
        <position position="118"/>
    </location>
    <ligand>
        <name>Mg(2+)</name>
        <dbReference type="ChEBI" id="CHEBI:18420"/>
    </ligand>
</feature>